<evidence type="ECO:0000313" key="4">
    <source>
        <dbReference type="EMBL" id="EPE05941.1"/>
    </source>
</evidence>
<protein>
    <submittedName>
        <fullName evidence="4">C6 finger domain protein</fullName>
    </submittedName>
</protein>
<feature type="compositionally biased region" description="Low complexity" evidence="2">
    <location>
        <begin position="528"/>
        <end position="541"/>
    </location>
</feature>
<gene>
    <name evidence="4" type="ORF">F503_02770</name>
</gene>
<dbReference type="PROSITE" id="PS00463">
    <property type="entry name" value="ZN2_CY6_FUNGAL_1"/>
    <property type="match status" value="1"/>
</dbReference>
<dbReference type="OrthoDB" id="6133115at2759"/>
<dbReference type="PROSITE" id="PS50048">
    <property type="entry name" value="ZN2_CY6_FUNGAL_2"/>
    <property type="match status" value="1"/>
</dbReference>
<feature type="region of interest" description="Disordered" evidence="2">
    <location>
        <begin position="1"/>
        <end position="61"/>
    </location>
</feature>
<dbReference type="EMBL" id="KE148154">
    <property type="protein sequence ID" value="EPE05941.1"/>
    <property type="molecule type" value="Genomic_DNA"/>
</dbReference>
<organism evidence="4 5">
    <name type="scientific">Ophiostoma piceae (strain UAMH 11346)</name>
    <name type="common">Sap stain fungus</name>
    <dbReference type="NCBI Taxonomy" id="1262450"/>
    <lineage>
        <taxon>Eukaryota</taxon>
        <taxon>Fungi</taxon>
        <taxon>Dikarya</taxon>
        <taxon>Ascomycota</taxon>
        <taxon>Pezizomycotina</taxon>
        <taxon>Sordariomycetes</taxon>
        <taxon>Sordariomycetidae</taxon>
        <taxon>Ophiostomatales</taxon>
        <taxon>Ophiostomataceae</taxon>
        <taxon>Ophiostoma</taxon>
    </lineage>
</organism>
<feature type="region of interest" description="Disordered" evidence="2">
    <location>
        <begin position="525"/>
        <end position="560"/>
    </location>
</feature>
<dbReference type="PANTHER" id="PTHR47785:SF6">
    <property type="entry name" value="ZN(II)2CYS6 TRANSCRIPTION FACTOR (EUROFUNG)"/>
    <property type="match status" value="1"/>
</dbReference>
<keyword evidence="5" id="KW-1185">Reference proteome</keyword>
<feature type="compositionally biased region" description="Low complexity" evidence="2">
    <location>
        <begin position="356"/>
        <end position="381"/>
    </location>
</feature>
<feature type="domain" description="Zn(2)-C6 fungal-type" evidence="3">
    <location>
        <begin position="67"/>
        <end position="97"/>
    </location>
</feature>
<feature type="region of interest" description="Disordered" evidence="2">
    <location>
        <begin position="355"/>
        <end position="381"/>
    </location>
</feature>
<dbReference type="VEuPathDB" id="FungiDB:F503_02770"/>
<feature type="compositionally biased region" description="Polar residues" evidence="2">
    <location>
        <begin position="542"/>
        <end position="560"/>
    </location>
</feature>
<proteinExistence type="predicted"/>
<dbReference type="AlphaFoldDB" id="S3C2F9"/>
<dbReference type="GO" id="GO:0008270">
    <property type="term" value="F:zinc ion binding"/>
    <property type="evidence" value="ECO:0007669"/>
    <property type="project" value="InterPro"/>
</dbReference>
<name>S3C2F9_OPHP1</name>
<dbReference type="InterPro" id="IPR036864">
    <property type="entry name" value="Zn2-C6_fun-type_DNA-bd_sf"/>
</dbReference>
<keyword evidence="1" id="KW-0539">Nucleus</keyword>
<dbReference type="GO" id="GO:0000981">
    <property type="term" value="F:DNA-binding transcription factor activity, RNA polymerase II-specific"/>
    <property type="evidence" value="ECO:0007669"/>
    <property type="project" value="InterPro"/>
</dbReference>
<dbReference type="SMART" id="SM00066">
    <property type="entry name" value="GAL4"/>
    <property type="match status" value="1"/>
</dbReference>
<dbReference type="CDD" id="cd00067">
    <property type="entry name" value="GAL4"/>
    <property type="match status" value="1"/>
</dbReference>
<dbReference type="STRING" id="1262450.S3C2F9"/>
<dbReference type="HOGENOM" id="CLU_014025_2_0_1"/>
<dbReference type="InterPro" id="IPR001138">
    <property type="entry name" value="Zn2Cys6_DnaBD"/>
</dbReference>
<evidence type="ECO:0000256" key="1">
    <source>
        <dbReference type="ARBA" id="ARBA00023242"/>
    </source>
</evidence>
<dbReference type="SUPFAM" id="SSF57701">
    <property type="entry name" value="Zn2/Cys6 DNA-binding domain"/>
    <property type="match status" value="1"/>
</dbReference>
<feature type="compositionally biased region" description="Polar residues" evidence="2">
    <location>
        <begin position="17"/>
        <end position="26"/>
    </location>
</feature>
<dbReference type="OMA" id="CHYREPQ"/>
<dbReference type="Pfam" id="PF00172">
    <property type="entry name" value="Zn_clus"/>
    <property type="match status" value="1"/>
</dbReference>
<evidence type="ECO:0000256" key="2">
    <source>
        <dbReference type="SAM" id="MobiDB-lite"/>
    </source>
</evidence>
<dbReference type="eggNOG" id="ENOG502SHAW">
    <property type="taxonomic scope" value="Eukaryota"/>
</dbReference>
<evidence type="ECO:0000259" key="3">
    <source>
        <dbReference type="PROSITE" id="PS50048"/>
    </source>
</evidence>
<evidence type="ECO:0000313" key="5">
    <source>
        <dbReference type="Proteomes" id="UP000016923"/>
    </source>
</evidence>
<dbReference type="Gene3D" id="4.10.240.10">
    <property type="entry name" value="Zn(2)-C6 fungal-type DNA-binding domain"/>
    <property type="match status" value="1"/>
</dbReference>
<sequence length="796" mass="85423">MNFGSSNASGRHAAHGSISSVSSTPFMTPGTIQDMDMNMTGSTSNHGTPPGGGGGQRKERGAIAAQACDTCRSRKQKCDEQRPQCGTCQKFKLACHYREPQPTKKDKTLGEILDRLKTLESKIDQLSLSGSGPESGSGSRFGGSGASKYYGGSGASGTSGASTGLSALVTATSLEPAITATLSDLTDLAHLTATPDVFDGSIMKPGSMSAVPLTGPSGPTGIRQPSVSHGTGAIGYRYSPATYQMLGWPVVQQLLAPLEHHAVPQIKALAVEHEAQAFTLALHHETPAGSTPYSTFNAVPASISLSTPTPIPLPHWDTLYRTSNAYFDTFNCIAPIVDRTTFFAVTLPTVIENGAARSSHTRSSSSSSNTNTNIHSNSNSTASNEASRALAFLVLALGEVSMAETQGLGLHRQDTGQPPPPPPGLAFFNKARQLMGFVLGEISLEAIQIHALAGHFNIELGLPLTGLERSEHIVGLPDFSGPYSQDDHLANEALHFQEHYASQIVLRRLCAAFHTTLSTEVDAGLSRTSSIPQPSTPITPSAAGTSHTTADSVRSSSMSLPTPFPSAVRHMALQLDDWRGMLPQHLRWDDKPAQPQVQPQSQSQPHMFLGQYNEYSYSGGAVNTNYPRPYALDLQAGILRTRYYFTKYLVHKPFLYKALHYPDQLSHDDALGAAACLQACVRWPLTMAPTCMHKRLIPCVFFTTQNILGILIILRLAQQVPILIRIKGLVALGNDGASNSGGGSSHSSMTTEEFDRDAQETINQCIAWLRDLRGVDRAASWAWEVVKGIYHLREQA</sequence>
<dbReference type="CDD" id="cd12148">
    <property type="entry name" value="fungal_TF_MHR"/>
    <property type="match status" value="1"/>
</dbReference>
<dbReference type="PANTHER" id="PTHR47785">
    <property type="entry name" value="ZN(II)2CYS6 TRANSCRIPTION FACTOR (EUROFUNG)-RELATED-RELATED"/>
    <property type="match status" value="1"/>
</dbReference>
<reference evidence="4 5" key="1">
    <citation type="journal article" date="2013" name="BMC Genomics">
        <title>The genome and transcriptome of the pine saprophyte Ophiostoma piceae, and a comparison with the bark beetle-associated pine pathogen Grosmannia clavigera.</title>
        <authorList>
            <person name="Haridas S."/>
            <person name="Wang Y."/>
            <person name="Lim L."/>
            <person name="Massoumi Alamouti S."/>
            <person name="Jackman S."/>
            <person name="Docking R."/>
            <person name="Robertson G."/>
            <person name="Birol I."/>
            <person name="Bohlmann J."/>
            <person name="Breuil C."/>
        </authorList>
    </citation>
    <scope>NUCLEOTIDE SEQUENCE [LARGE SCALE GENOMIC DNA]</scope>
    <source>
        <strain evidence="4 5">UAMH 11346</strain>
    </source>
</reference>
<dbReference type="Proteomes" id="UP000016923">
    <property type="component" value="Unassembled WGS sequence"/>
</dbReference>
<dbReference type="InterPro" id="IPR053181">
    <property type="entry name" value="EcdB-like_regulator"/>
</dbReference>
<accession>S3C2F9</accession>